<protein>
    <submittedName>
        <fullName evidence="1">Uncharacterized protein</fullName>
    </submittedName>
</protein>
<reference evidence="2" key="1">
    <citation type="journal article" date="2020" name="Nat. Commun.">
        <title>Genome sequence of the cluster root forming white lupin.</title>
        <authorList>
            <person name="Hufnagel B."/>
            <person name="Marques A."/>
            <person name="Soriano A."/>
            <person name="Marques L."/>
            <person name="Divol F."/>
            <person name="Doumas P."/>
            <person name="Sallet E."/>
            <person name="Mancinotti D."/>
            <person name="Carrere S."/>
            <person name="Marande W."/>
            <person name="Arribat S."/>
            <person name="Keller J."/>
            <person name="Huneau C."/>
            <person name="Blein T."/>
            <person name="Aime D."/>
            <person name="Laguerre M."/>
            <person name="Taylor J."/>
            <person name="Schubert V."/>
            <person name="Nelson M."/>
            <person name="Geu-Flores F."/>
            <person name="Crespi M."/>
            <person name="Gallardo-Guerrero K."/>
            <person name="Delaux P.-M."/>
            <person name="Salse J."/>
            <person name="Berges H."/>
            <person name="Guyot R."/>
            <person name="Gouzy J."/>
            <person name="Peret B."/>
        </authorList>
    </citation>
    <scope>NUCLEOTIDE SEQUENCE [LARGE SCALE GENOMIC DNA]</scope>
    <source>
        <strain evidence="2">cv. Amiga</strain>
    </source>
</reference>
<proteinExistence type="predicted"/>
<dbReference type="AlphaFoldDB" id="A0A6A4NGQ5"/>
<keyword evidence="2" id="KW-1185">Reference proteome</keyword>
<gene>
    <name evidence="1" type="ORF">Lalb_Chr22g0357501</name>
</gene>
<evidence type="ECO:0000313" key="1">
    <source>
        <dbReference type="EMBL" id="KAE9588642.1"/>
    </source>
</evidence>
<organism evidence="1 2">
    <name type="scientific">Lupinus albus</name>
    <name type="common">White lupine</name>
    <name type="synonym">Lupinus termis</name>
    <dbReference type="NCBI Taxonomy" id="3870"/>
    <lineage>
        <taxon>Eukaryota</taxon>
        <taxon>Viridiplantae</taxon>
        <taxon>Streptophyta</taxon>
        <taxon>Embryophyta</taxon>
        <taxon>Tracheophyta</taxon>
        <taxon>Spermatophyta</taxon>
        <taxon>Magnoliopsida</taxon>
        <taxon>eudicotyledons</taxon>
        <taxon>Gunneridae</taxon>
        <taxon>Pentapetalae</taxon>
        <taxon>rosids</taxon>
        <taxon>fabids</taxon>
        <taxon>Fabales</taxon>
        <taxon>Fabaceae</taxon>
        <taxon>Papilionoideae</taxon>
        <taxon>50 kb inversion clade</taxon>
        <taxon>genistoids sensu lato</taxon>
        <taxon>core genistoids</taxon>
        <taxon>Genisteae</taxon>
        <taxon>Lupinus</taxon>
    </lineage>
</organism>
<dbReference type="Proteomes" id="UP000447434">
    <property type="component" value="Chromosome 22"/>
</dbReference>
<sequence length="82" mass="9533">MEKEKERNREQKLKSIHIEEFSPRRGYLAQARDQRSQTLATGQFSLRREYLAQASSSRLSEVSLAQGRDQKSEVYLGGFQQL</sequence>
<evidence type="ECO:0000313" key="2">
    <source>
        <dbReference type="Proteomes" id="UP000447434"/>
    </source>
</evidence>
<comment type="caution">
    <text evidence="1">The sequence shown here is derived from an EMBL/GenBank/DDBJ whole genome shotgun (WGS) entry which is preliminary data.</text>
</comment>
<dbReference type="EMBL" id="WOCE01000022">
    <property type="protein sequence ID" value="KAE9588642.1"/>
    <property type="molecule type" value="Genomic_DNA"/>
</dbReference>
<name>A0A6A4NGQ5_LUPAL</name>
<accession>A0A6A4NGQ5</accession>